<dbReference type="GO" id="GO:0005337">
    <property type="term" value="F:nucleoside transmembrane transporter activity"/>
    <property type="evidence" value="ECO:0007669"/>
    <property type="project" value="InterPro"/>
</dbReference>
<evidence type="ECO:0000256" key="6">
    <source>
        <dbReference type="ARBA" id="ARBA00023136"/>
    </source>
</evidence>
<dbReference type="SUPFAM" id="SSF103473">
    <property type="entry name" value="MFS general substrate transporter"/>
    <property type="match status" value="1"/>
</dbReference>
<dbReference type="PRINTS" id="PR01130">
    <property type="entry name" value="DERENTRNSPRT"/>
</dbReference>
<dbReference type="Ensembl" id="ENSNMLT00000012461.1">
    <property type="protein sequence ID" value="ENSNMLP00000011013.1"/>
    <property type="gene ID" value="ENSNMLG00000007585.1"/>
</dbReference>
<evidence type="ECO:0000256" key="3">
    <source>
        <dbReference type="ARBA" id="ARBA00022448"/>
    </source>
</evidence>
<dbReference type="AlphaFoldDB" id="A0A8C6SVX9"/>
<feature type="transmembrane region" description="Helical" evidence="7">
    <location>
        <begin position="154"/>
        <end position="172"/>
    </location>
</feature>
<dbReference type="GO" id="GO:0005886">
    <property type="term" value="C:plasma membrane"/>
    <property type="evidence" value="ECO:0007669"/>
    <property type="project" value="TreeGrafter"/>
</dbReference>
<evidence type="ECO:0000256" key="1">
    <source>
        <dbReference type="ARBA" id="ARBA00004141"/>
    </source>
</evidence>
<dbReference type="InterPro" id="IPR002259">
    <property type="entry name" value="Eqnu_transpt"/>
</dbReference>
<dbReference type="InterPro" id="IPR036259">
    <property type="entry name" value="MFS_trans_sf"/>
</dbReference>
<evidence type="ECO:0000256" key="7">
    <source>
        <dbReference type="SAM" id="Phobius"/>
    </source>
</evidence>
<feature type="transmembrane region" description="Helical" evidence="7">
    <location>
        <begin position="270"/>
        <end position="290"/>
    </location>
</feature>
<feature type="transmembrane region" description="Helical" evidence="7">
    <location>
        <begin position="16"/>
        <end position="41"/>
    </location>
</feature>
<organism evidence="8 9">
    <name type="scientific">Neogobius melanostomus</name>
    <name type="common">round goby</name>
    <dbReference type="NCBI Taxonomy" id="47308"/>
    <lineage>
        <taxon>Eukaryota</taxon>
        <taxon>Metazoa</taxon>
        <taxon>Chordata</taxon>
        <taxon>Craniata</taxon>
        <taxon>Vertebrata</taxon>
        <taxon>Euteleostomi</taxon>
        <taxon>Actinopterygii</taxon>
        <taxon>Neopterygii</taxon>
        <taxon>Teleostei</taxon>
        <taxon>Neoteleostei</taxon>
        <taxon>Acanthomorphata</taxon>
        <taxon>Gobiaria</taxon>
        <taxon>Gobiiformes</taxon>
        <taxon>Gobioidei</taxon>
        <taxon>Gobiidae</taxon>
        <taxon>Benthophilinae</taxon>
        <taxon>Neogobiini</taxon>
        <taxon>Neogobius</taxon>
    </lineage>
</organism>
<feature type="transmembrane region" description="Helical" evidence="7">
    <location>
        <begin position="302"/>
        <end position="322"/>
    </location>
</feature>
<sequence>NDPCVFSQATSEEQPLWLICLLLGLGSVLPRHFLVMALLYIQQHMNLSDQNWMFSLIVLVCQLAQLFSLVLSSYFVPRFTLRKHNAGCLIGISLLFGAVLLLMKVHIDVEPFFGISMCTLWLASLFSTMVQHHLSVEVNVLPPGHVHSFAHGQASAGIVASVLLIIFVATTGDDVSPVFYHFVFAFVVSLLTPVSYCLLPRLKFAKHYFNQQHQIKKEEYSLELLDENDKKNNNDQEHPQDYGGMLVQILTFMVYPAITADVHATYLGKWQSYFVPVCCFLNFNIFNLIGHKLPFVSQARKHFKILFPILLVVYTVFIPLFMFCNVQPRAILHVNAHLSNDAVFAVIMALFSLTNCFLMHLTMFSVANSEKDTGAPLPNRSIHGQTIKPIQ</sequence>
<feature type="transmembrane region" description="Helical" evidence="7">
    <location>
        <begin position="178"/>
        <end position="199"/>
    </location>
</feature>
<feature type="transmembrane region" description="Helical" evidence="7">
    <location>
        <begin position="242"/>
        <end position="258"/>
    </location>
</feature>
<proteinExistence type="inferred from homology"/>
<reference evidence="8" key="1">
    <citation type="submission" date="2025-08" db="UniProtKB">
        <authorList>
            <consortium name="Ensembl"/>
        </authorList>
    </citation>
    <scope>IDENTIFICATION</scope>
</reference>
<comment type="subcellular location">
    <subcellularLocation>
        <location evidence="1">Membrane</location>
        <topology evidence="1">Multi-pass membrane protein</topology>
    </subcellularLocation>
</comment>
<feature type="transmembrane region" description="Helical" evidence="7">
    <location>
        <begin position="113"/>
        <end position="134"/>
    </location>
</feature>
<dbReference type="PANTHER" id="PTHR10332:SF88">
    <property type="entry name" value="EQUILIBRATIVE NUCLEOSIDE TRANSPORTER 1, ISOFORM A"/>
    <property type="match status" value="1"/>
</dbReference>
<keyword evidence="6 7" id="KW-0472">Membrane</keyword>
<dbReference type="Pfam" id="PF01733">
    <property type="entry name" value="Nucleoside_tran"/>
    <property type="match status" value="2"/>
</dbReference>
<accession>A0A8C6SVX9</accession>
<protein>
    <submittedName>
        <fullName evidence="8">Uncharacterized protein</fullName>
    </submittedName>
</protein>
<dbReference type="Proteomes" id="UP000694523">
    <property type="component" value="Unplaced"/>
</dbReference>
<keyword evidence="5 7" id="KW-1133">Transmembrane helix</keyword>
<evidence type="ECO:0000256" key="2">
    <source>
        <dbReference type="ARBA" id="ARBA00007965"/>
    </source>
</evidence>
<evidence type="ECO:0000313" key="9">
    <source>
        <dbReference type="Proteomes" id="UP000694523"/>
    </source>
</evidence>
<name>A0A8C6SVX9_9GOBI</name>
<comment type="similarity">
    <text evidence="2">Belongs to the SLC29A/ENT transporter (TC 2.A.57) family.</text>
</comment>
<keyword evidence="4 7" id="KW-0812">Transmembrane</keyword>
<feature type="transmembrane region" description="Helical" evidence="7">
    <location>
        <begin position="53"/>
        <end position="76"/>
    </location>
</feature>
<feature type="transmembrane region" description="Helical" evidence="7">
    <location>
        <begin position="342"/>
        <end position="361"/>
    </location>
</feature>
<evidence type="ECO:0000256" key="5">
    <source>
        <dbReference type="ARBA" id="ARBA00022989"/>
    </source>
</evidence>
<evidence type="ECO:0000313" key="8">
    <source>
        <dbReference type="Ensembl" id="ENSNMLP00000011013.1"/>
    </source>
</evidence>
<evidence type="ECO:0000256" key="4">
    <source>
        <dbReference type="ARBA" id="ARBA00022692"/>
    </source>
</evidence>
<reference evidence="8" key="2">
    <citation type="submission" date="2025-09" db="UniProtKB">
        <authorList>
            <consortium name="Ensembl"/>
        </authorList>
    </citation>
    <scope>IDENTIFICATION</scope>
</reference>
<feature type="transmembrane region" description="Helical" evidence="7">
    <location>
        <begin position="88"/>
        <end position="107"/>
    </location>
</feature>
<dbReference type="PANTHER" id="PTHR10332">
    <property type="entry name" value="EQUILIBRATIVE NUCLEOSIDE TRANSPORTER"/>
    <property type="match status" value="1"/>
</dbReference>
<keyword evidence="9" id="KW-1185">Reference proteome</keyword>
<keyword evidence="3" id="KW-0813">Transport</keyword>